<dbReference type="KEGG" id="aplc:110983919"/>
<dbReference type="InterPro" id="IPR039471">
    <property type="entry name" value="CXorf65-like"/>
</dbReference>
<protein>
    <submittedName>
        <fullName evidence="3">Uncharacterized protein CXorf65 homolog</fullName>
    </submittedName>
</protein>
<feature type="region of interest" description="Disordered" evidence="1">
    <location>
        <begin position="106"/>
        <end position="150"/>
    </location>
</feature>
<dbReference type="AlphaFoldDB" id="A0A8B7Z105"/>
<dbReference type="Proteomes" id="UP000694845">
    <property type="component" value="Unplaced"/>
</dbReference>
<dbReference type="Pfam" id="PF15874">
    <property type="entry name" value="Il2rg"/>
    <property type="match status" value="1"/>
</dbReference>
<sequence length="150" mass="16652">MFITVRFGEKEEALFNPNCRTLLLLENIKQRCNCAEDVDVDLSDNEGNVKHLLETPLRYANEVLKERETLVLVRVEKNEGTQKPHYVPLLNDVQAIDAAFMARLSTKENSSSGSAKGSRRKNAKKDGTSKSSSRAGAKSTTPTGRKGSKR</sequence>
<reference evidence="3" key="1">
    <citation type="submission" date="2025-08" db="UniProtKB">
        <authorList>
            <consortium name="RefSeq"/>
        </authorList>
    </citation>
    <scope>IDENTIFICATION</scope>
</reference>
<dbReference type="OrthoDB" id="2109241at2759"/>
<gene>
    <name evidence="3" type="primary">LOC110983919</name>
</gene>
<dbReference type="PANTHER" id="PTHR33887:SF5">
    <property type="entry name" value="PB1 DOMAIN-CONTAINING PROTEIN"/>
    <property type="match status" value="1"/>
</dbReference>
<dbReference type="GeneID" id="110983919"/>
<dbReference type="OMA" id="CNCAEDV"/>
<accession>A0A8B7Z105</accession>
<evidence type="ECO:0000313" key="2">
    <source>
        <dbReference type="Proteomes" id="UP000694845"/>
    </source>
</evidence>
<feature type="compositionally biased region" description="Polar residues" evidence="1">
    <location>
        <begin position="129"/>
        <end position="143"/>
    </location>
</feature>
<proteinExistence type="predicted"/>
<keyword evidence="2" id="KW-1185">Reference proteome</keyword>
<name>A0A8B7Z105_ACAPL</name>
<dbReference type="RefSeq" id="XP_022099283.1">
    <property type="nucleotide sequence ID" value="XM_022243591.1"/>
</dbReference>
<evidence type="ECO:0000313" key="3">
    <source>
        <dbReference type="RefSeq" id="XP_022099283.1"/>
    </source>
</evidence>
<evidence type="ECO:0000256" key="1">
    <source>
        <dbReference type="SAM" id="MobiDB-lite"/>
    </source>
</evidence>
<dbReference type="PANTHER" id="PTHR33887">
    <property type="entry name" value="PB1 DOMAIN-CONTAINING PROTEIN"/>
    <property type="match status" value="1"/>
</dbReference>
<organism evidence="2 3">
    <name type="scientific">Acanthaster planci</name>
    <name type="common">Crown-of-thorns starfish</name>
    <dbReference type="NCBI Taxonomy" id="133434"/>
    <lineage>
        <taxon>Eukaryota</taxon>
        <taxon>Metazoa</taxon>
        <taxon>Echinodermata</taxon>
        <taxon>Eleutherozoa</taxon>
        <taxon>Asterozoa</taxon>
        <taxon>Asteroidea</taxon>
        <taxon>Valvatacea</taxon>
        <taxon>Valvatida</taxon>
        <taxon>Acanthasteridae</taxon>
        <taxon>Acanthaster</taxon>
    </lineage>
</organism>